<feature type="transmembrane region" description="Helical" evidence="1">
    <location>
        <begin position="124"/>
        <end position="143"/>
    </location>
</feature>
<keyword evidence="1" id="KW-1133">Transmembrane helix</keyword>
<proteinExistence type="predicted"/>
<sequence>MKNTNIIDFVDAILSCLLGTLDDDRLDVNILIGMVCRIIFFVVTIIVKDLNTYTWFELIAQMGAWFIFHVYVITCEFPYFSKGLSQTEKREQRYKYMDMFQLIIAISYLLANGESNLEEYTIEFYTLTFFGTNLFINVFGLFLSNCQKNKKPDYQKEGGLKNISCGLCLGSIIVIIYLFIIKSKYEEEIEASTALRIFWLFSIIGEFVVAFASLIFGFLPKRRQFTFAKDGWKGWLGIFYGITFGLFSIFYGFLIGIIIILGFIILVTACKQRSVYEVPPTITS</sequence>
<feature type="transmembrane region" description="Helical" evidence="1">
    <location>
        <begin position="53"/>
        <end position="73"/>
    </location>
</feature>
<dbReference type="AlphaFoldDB" id="A0DY26"/>
<evidence type="ECO:0000256" key="1">
    <source>
        <dbReference type="SAM" id="Phobius"/>
    </source>
</evidence>
<evidence type="ECO:0008006" key="4">
    <source>
        <dbReference type="Google" id="ProtNLM"/>
    </source>
</evidence>
<dbReference type="OMA" id="REQRYKY"/>
<dbReference type="GeneID" id="5041125"/>
<dbReference type="HOGENOM" id="CLU_1028395_0_0_1"/>
<organism evidence="2 3">
    <name type="scientific">Paramecium tetraurelia</name>
    <dbReference type="NCBI Taxonomy" id="5888"/>
    <lineage>
        <taxon>Eukaryota</taxon>
        <taxon>Sar</taxon>
        <taxon>Alveolata</taxon>
        <taxon>Ciliophora</taxon>
        <taxon>Intramacronucleata</taxon>
        <taxon>Oligohymenophorea</taxon>
        <taxon>Peniculida</taxon>
        <taxon>Parameciidae</taxon>
        <taxon>Paramecium</taxon>
    </lineage>
</organism>
<feature type="transmembrane region" description="Helical" evidence="1">
    <location>
        <begin position="239"/>
        <end position="267"/>
    </location>
</feature>
<feature type="transmembrane region" description="Helical" evidence="1">
    <location>
        <begin position="197"/>
        <end position="219"/>
    </location>
</feature>
<reference evidence="2 3" key="1">
    <citation type="journal article" date="2006" name="Nature">
        <title>Global trends of whole-genome duplications revealed by the ciliate Paramecium tetraurelia.</title>
        <authorList>
            <consortium name="Genoscope"/>
            <person name="Aury J.-M."/>
            <person name="Jaillon O."/>
            <person name="Duret L."/>
            <person name="Noel B."/>
            <person name="Jubin C."/>
            <person name="Porcel B.M."/>
            <person name="Segurens B."/>
            <person name="Daubin V."/>
            <person name="Anthouard V."/>
            <person name="Aiach N."/>
            <person name="Arnaiz O."/>
            <person name="Billaut A."/>
            <person name="Beisson J."/>
            <person name="Blanc I."/>
            <person name="Bouhouche K."/>
            <person name="Camara F."/>
            <person name="Duharcourt S."/>
            <person name="Guigo R."/>
            <person name="Gogendeau D."/>
            <person name="Katinka M."/>
            <person name="Keller A.-M."/>
            <person name="Kissmehl R."/>
            <person name="Klotz C."/>
            <person name="Koll F."/>
            <person name="Le Moue A."/>
            <person name="Lepere C."/>
            <person name="Malinsky S."/>
            <person name="Nowacki M."/>
            <person name="Nowak J.K."/>
            <person name="Plattner H."/>
            <person name="Poulain J."/>
            <person name="Ruiz F."/>
            <person name="Serrano V."/>
            <person name="Zagulski M."/>
            <person name="Dessen P."/>
            <person name="Betermier M."/>
            <person name="Weissenbach J."/>
            <person name="Scarpelli C."/>
            <person name="Schachter V."/>
            <person name="Sperling L."/>
            <person name="Meyer E."/>
            <person name="Cohen J."/>
            <person name="Wincker P."/>
        </authorList>
    </citation>
    <scope>NUCLEOTIDE SEQUENCE [LARGE SCALE GENOMIC DNA]</scope>
    <source>
        <strain evidence="2 3">Stock d4-2</strain>
    </source>
</reference>
<evidence type="ECO:0000313" key="2">
    <source>
        <dbReference type="EMBL" id="CAK87943.1"/>
    </source>
</evidence>
<feature type="transmembrane region" description="Helical" evidence="1">
    <location>
        <begin position="94"/>
        <end position="112"/>
    </location>
</feature>
<feature type="transmembrane region" description="Helical" evidence="1">
    <location>
        <begin position="163"/>
        <end position="181"/>
    </location>
</feature>
<gene>
    <name evidence="2" type="ORF">GSPATT00021568001</name>
</gene>
<dbReference type="OrthoDB" id="320815at2759"/>
<accession>A0DY26</accession>
<name>A0DY26_PARTE</name>
<protein>
    <recommendedName>
        <fullName evidence="4">THH1/TOM1/TOM3 domain-containing protein</fullName>
    </recommendedName>
</protein>
<keyword evidence="3" id="KW-1185">Reference proteome</keyword>
<dbReference type="InParanoid" id="A0DY26"/>
<keyword evidence="1" id="KW-0472">Membrane</keyword>
<keyword evidence="1" id="KW-0812">Transmembrane</keyword>
<dbReference type="RefSeq" id="XP_001455340.1">
    <property type="nucleotide sequence ID" value="XM_001455303.1"/>
</dbReference>
<dbReference type="Proteomes" id="UP000000600">
    <property type="component" value="Unassembled WGS sequence"/>
</dbReference>
<feature type="transmembrane region" description="Helical" evidence="1">
    <location>
        <begin position="28"/>
        <end position="47"/>
    </location>
</feature>
<dbReference type="EMBL" id="CT868640">
    <property type="protein sequence ID" value="CAK87943.1"/>
    <property type="molecule type" value="Genomic_DNA"/>
</dbReference>
<evidence type="ECO:0000313" key="3">
    <source>
        <dbReference type="Proteomes" id="UP000000600"/>
    </source>
</evidence>
<dbReference type="KEGG" id="ptm:GSPATT00021568001"/>